<organism evidence="8 9">
    <name type="scientific">Clathrus columnatus</name>
    <dbReference type="NCBI Taxonomy" id="1419009"/>
    <lineage>
        <taxon>Eukaryota</taxon>
        <taxon>Fungi</taxon>
        <taxon>Dikarya</taxon>
        <taxon>Basidiomycota</taxon>
        <taxon>Agaricomycotina</taxon>
        <taxon>Agaricomycetes</taxon>
        <taxon>Phallomycetidae</taxon>
        <taxon>Phallales</taxon>
        <taxon>Clathraceae</taxon>
        <taxon>Clathrus</taxon>
    </lineage>
</organism>
<evidence type="ECO:0000313" key="9">
    <source>
        <dbReference type="Proteomes" id="UP001050691"/>
    </source>
</evidence>
<evidence type="ECO:0000313" key="8">
    <source>
        <dbReference type="EMBL" id="GJJ10907.1"/>
    </source>
</evidence>
<keyword evidence="4" id="KW-0862">Zinc</keyword>
<gene>
    <name evidence="8" type="ORF">Clacol_005135</name>
</gene>
<dbReference type="PANTHER" id="PTHR42940:SF8">
    <property type="entry name" value="VACUOLAR PROTEIN SORTING-ASSOCIATED PROTEIN 11"/>
    <property type="match status" value="1"/>
</dbReference>
<evidence type="ECO:0000256" key="5">
    <source>
        <dbReference type="ARBA" id="ARBA00023002"/>
    </source>
</evidence>
<reference evidence="8" key="1">
    <citation type="submission" date="2021-10" db="EMBL/GenBank/DDBJ databases">
        <title>De novo Genome Assembly of Clathrus columnatus (Basidiomycota, Fungi) Using Illumina and Nanopore Sequence Data.</title>
        <authorList>
            <person name="Ogiso-Tanaka E."/>
            <person name="Itagaki H."/>
            <person name="Hosoya T."/>
            <person name="Hosaka K."/>
        </authorList>
    </citation>
    <scope>NUCLEOTIDE SEQUENCE</scope>
    <source>
        <strain evidence="8">MO-923</strain>
    </source>
</reference>
<comment type="caution">
    <text evidence="8">The sequence shown here is derived from an EMBL/GenBank/DDBJ whole genome shotgun (WGS) entry which is preliminary data.</text>
</comment>
<feature type="domain" description="Alcohol dehydrogenase-like C-terminal" evidence="7">
    <location>
        <begin position="29"/>
        <end position="156"/>
    </location>
</feature>
<comment type="cofactor">
    <cofactor evidence="1">
        <name>Zn(2+)</name>
        <dbReference type="ChEBI" id="CHEBI:29105"/>
    </cofactor>
</comment>
<evidence type="ECO:0000256" key="6">
    <source>
        <dbReference type="ARBA" id="ARBA00023027"/>
    </source>
</evidence>
<keyword evidence="6" id="KW-0520">NAD</keyword>
<comment type="similarity">
    <text evidence="2">Belongs to the zinc-containing alcohol dehydrogenase family.</text>
</comment>
<keyword evidence="9" id="KW-1185">Reference proteome</keyword>
<evidence type="ECO:0000256" key="4">
    <source>
        <dbReference type="ARBA" id="ARBA00022833"/>
    </source>
</evidence>
<keyword evidence="3" id="KW-0479">Metal-binding</keyword>
<dbReference type="AlphaFoldDB" id="A0AAV5A8E8"/>
<proteinExistence type="inferred from homology"/>
<dbReference type="Proteomes" id="UP001050691">
    <property type="component" value="Unassembled WGS sequence"/>
</dbReference>
<dbReference type="SUPFAM" id="SSF51735">
    <property type="entry name" value="NAD(P)-binding Rossmann-fold domains"/>
    <property type="match status" value="1"/>
</dbReference>
<dbReference type="GO" id="GO:0005737">
    <property type="term" value="C:cytoplasm"/>
    <property type="evidence" value="ECO:0007669"/>
    <property type="project" value="TreeGrafter"/>
</dbReference>
<evidence type="ECO:0000256" key="3">
    <source>
        <dbReference type="ARBA" id="ARBA00022723"/>
    </source>
</evidence>
<accession>A0AAV5A8E8</accession>
<dbReference type="PANTHER" id="PTHR42940">
    <property type="entry name" value="ALCOHOL DEHYDROGENASE 1-RELATED"/>
    <property type="match status" value="1"/>
</dbReference>
<dbReference type="Pfam" id="PF00107">
    <property type="entry name" value="ADH_zinc_N"/>
    <property type="match status" value="1"/>
</dbReference>
<name>A0AAV5A8E8_9AGAM</name>
<dbReference type="FunFam" id="3.40.50.720:FF:000039">
    <property type="entry name" value="Alcohol dehydrogenase AdhP"/>
    <property type="match status" value="1"/>
</dbReference>
<dbReference type="InterPro" id="IPR013149">
    <property type="entry name" value="ADH-like_C"/>
</dbReference>
<dbReference type="GO" id="GO:0046872">
    <property type="term" value="F:metal ion binding"/>
    <property type="evidence" value="ECO:0007669"/>
    <property type="project" value="UniProtKB-KW"/>
</dbReference>
<dbReference type="InterPro" id="IPR036291">
    <property type="entry name" value="NAD(P)-bd_dom_sf"/>
</dbReference>
<evidence type="ECO:0000259" key="7">
    <source>
        <dbReference type="Pfam" id="PF00107"/>
    </source>
</evidence>
<sequence>MCAGTTIYRAIKISGAQPGQSIAFVGIGALGHLGVQFAKSMGLRVVAVDAREEPLKMAKTLKYPPDITIDSNSGVQTALDTIGGGGVDVCVVCTHVDQAFTYGLDITRRHGVFVAVGIPTDAIPVQISHLVHRDITLKGTYMSDTTSAKEMVDLVVNKGKKS</sequence>
<dbReference type="GO" id="GO:0004022">
    <property type="term" value="F:alcohol dehydrogenase (NAD+) activity"/>
    <property type="evidence" value="ECO:0007669"/>
    <property type="project" value="TreeGrafter"/>
</dbReference>
<keyword evidence="5" id="KW-0560">Oxidoreductase</keyword>
<dbReference type="Gene3D" id="3.90.180.10">
    <property type="entry name" value="Medium-chain alcohol dehydrogenases, catalytic domain"/>
    <property type="match status" value="1"/>
</dbReference>
<dbReference type="Gene3D" id="3.40.50.720">
    <property type="entry name" value="NAD(P)-binding Rossmann-like Domain"/>
    <property type="match status" value="1"/>
</dbReference>
<dbReference type="EMBL" id="BPWL01000006">
    <property type="protein sequence ID" value="GJJ10907.1"/>
    <property type="molecule type" value="Genomic_DNA"/>
</dbReference>
<evidence type="ECO:0000256" key="2">
    <source>
        <dbReference type="ARBA" id="ARBA00008072"/>
    </source>
</evidence>
<evidence type="ECO:0000256" key="1">
    <source>
        <dbReference type="ARBA" id="ARBA00001947"/>
    </source>
</evidence>
<protein>
    <recommendedName>
        <fullName evidence="7">Alcohol dehydrogenase-like C-terminal domain-containing protein</fullName>
    </recommendedName>
</protein>